<feature type="transmembrane region" description="Helical" evidence="1">
    <location>
        <begin position="49"/>
        <end position="68"/>
    </location>
</feature>
<keyword evidence="3" id="KW-1185">Reference proteome</keyword>
<evidence type="ECO:0000313" key="3">
    <source>
        <dbReference type="Proteomes" id="UP001246372"/>
    </source>
</evidence>
<organism evidence="2 3">
    <name type="scientific">Roseateles aquae</name>
    <dbReference type="NCBI Taxonomy" id="3077235"/>
    <lineage>
        <taxon>Bacteria</taxon>
        <taxon>Pseudomonadati</taxon>
        <taxon>Pseudomonadota</taxon>
        <taxon>Betaproteobacteria</taxon>
        <taxon>Burkholderiales</taxon>
        <taxon>Sphaerotilaceae</taxon>
        <taxon>Roseateles</taxon>
    </lineage>
</organism>
<proteinExistence type="predicted"/>
<sequence length="69" mass="7171">MFAFKNFIAPVATLAPLRSSFVATTLVAGTDIQTTPAEDVFATSRLEEVGLMAVNGLFGLTLLIALIGG</sequence>
<dbReference type="Proteomes" id="UP001246372">
    <property type="component" value="Unassembled WGS sequence"/>
</dbReference>
<evidence type="ECO:0000256" key="1">
    <source>
        <dbReference type="SAM" id="Phobius"/>
    </source>
</evidence>
<dbReference type="EMBL" id="JAVXZY010000001">
    <property type="protein sequence ID" value="MDT8997880.1"/>
    <property type="molecule type" value="Genomic_DNA"/>
</dbReference>
<evidence type="ECO:0000313" key="2">
    <source>
        <dbReference type="EMBL" id="MDT8997880.1"/>
    </source>
</evidence>
<protein>
    <submittedName>
        <fullName evidence="2">Uncharacterized protein</fullName>
    </submittedName>
</protein>
<keyword evidence="1" id="KW-0812">Transmembrane</keyword>
<reference evidence="2" key="1">
    <citation type="submission" date="2023-09" db="EMBL/GenBank/DDBJ databases">
        <title>Paucibacter sp. APW11 Genome sequencing and assembly.</title>
        <authorList>
            <person name="Kim I."/>
        </authorList>
    </citation>
    <scope>NUCLEOTIDE SEQUENCE</scope>
    <source>
        <strain evidence="2">APW11</strain>
    </source>
</reference>
<keyword evidence="1" id="KW-0472">Membrane</keyword>
<keyword evidence="1" id="KW-1133">Transmembrane helix</keyword>
<gene>
    <name evidence="2" type="ORF">RQP53_01170</name>
</gene>
<name>A0ABU3P5N4_9BURK</name>
<dbReference type="RefSeq" id="WP_315648128.1">
    <property type="nucleotide sequence ID" value="NZ_JAVXZY010000001.1"/>
</dbReference>
<accession>A0ABU3P5N4</accession>
<comment type="caution">
    <text evidence="2">The sequence shown here is derived from an EMBL/GenBank/DDBJ whole genome shotgun (WGS) entry which is preliminary data.</text>
</comment>